<dbReference type="Gene3D" id="3.40.640.10">
    <property type="entry name" value="Type I PLP-dependent aspartate aminotransferase-like (Major domain)"/>
    <property type="match status" value="1"/>
</dbReference>
<proteinExistence type="predicted"/>
<comment type="cofactor">
    <cofactor evidence="1">
        <name>pyridoxal 5'-phosphate</name>
        <dbReference type="ChEBI" id="CHEBI:597326"/>
    </cofactor>
</comment>
<gene>
    <name evidence="3" type="primary">dgaE_2</name>
    <name evidence="3" type="ORF">SDC9_13504</name>
</gene>
<evidence type="ECO:0000313" key="3">
    <source>
        <dbReference type="EMBL" id="MPL67801.1"/>
    </source>
</evidence>
<dbReference type="GO" id="GO:0004125">
    <property type="term" value="F:L-seryl-tRNA(Sec) selenium transferase activity"/>
    <property type="evidence" value="ECO:0007669"/>
    <property type="project" value="TreeGrafter"/>
</dbReference>
<organism evidence="3">
    <name type="scientific">bioreactor metagenome</name>
    <dbReference type="NCBI Taxonomy" id="1076179"/>
    <lineage>
        <taxon>unclassified sequences</taxon>
        <taxon>metagenomes</taxon>
        <taxon>ecological metagenomes</taxon>
    </lineage>
</organism>
<reference evidence="3" key="1">
    <citation type="submission" date="2019-08" db="EMBL/GenBank/DDBJ databases">
        <authorList>
            <person name="Kucharzyk K."/>
            <person name="Murdoch R.W."/>
            <person name="Higgins S."/>
            <person name="Loffler F."/>
        </authorList>
    </citation>
    <scope>NUCLEOTIDE SEQUENCE</scope>
</reference>
<keyword evidence="2" id="KW-0663">Pyridoxal phosphate</keyword>
<keyword evidence="3" id="KW-0456">Lyase</keyword>
<dbReference type="InterPro" id="IPR015424">
    <property type="entry name" value="PyrdxlP-dep_Trfase"/>
</dbReference>
<dbReference type="Pfam" id="PF03841">
    <property type="entry name" value="SelA"/>
    <property type="match status" value="1"/>
</dbReference>
<dbReference type="PANTHER" id="PTHR32328">
    <property type="entry name" value="L-SERYL-TRNA(SEC) SELENIUM TRANSFERASE"/>
    <property type="match status" value="1"/>
</dbReference>
<name>A0A644TQ60_9ZZZZ</name>
<dbReference type="GO" id="GO:0016829">
    <property type="term" value="F:lyase activity"/>
    <property type="evidence" value="ECO:0007669"/>
    <property type="project" value="UniProtKB-KW"/>
</dbReference>
<sequence>MKGQEIRAALGLPRVVNASGTLTAYGGCRLRPEAASAMAEASGHFVEMEALLRKTGEYVAGKLGVDGALITAGASPGIIQSIAACIAGMDPYLRSCLPSRPPARSEVIIQRSHRNPYDNAVPTAGARFVEIGDCIKTHPWELEAAITENTAAVFFALQAEMLNASLSLDETLKIAHAKGVPVVVDAAAELPPKSNLWNLCKRGADLVIFSGGKEISGPQSSGLVVGTKTLIDAARYNGAPNYGVGRPTKAGKENVMGLLAALEAYLDEDEEARMADMAGICELWLNGLKGLPGLLVSPFTATEPGIHPVCVPKVIVRKAGLDIQAAQKSLREAKNGKPAVLVDTWKGGLVLNPQTISEAEAEEVLVALKNLF</sequence>
<dbReference type="InterPro" id="IPR015421">
    <property type="entry name" value="PyrdxlP-dep_Trfase_major"/>
</dbReference>
<accession>A0A644TQ60</accession>
<dbReference type="SUPFAM" id="SSF53383">
    <property type="entry name" value="PLP-dependent transferases"/>
    <property type="match status" value="1"/>
</dbReference>
<evidence type="ECO:0000256" key="2">
    <source>
        <dbReference type="ARBA" id="ARBA00022898"/>
    </source>
</evidence>
<dbReference type="InterPro" id="IPR018319">
    <property type="entry name" value="SelA-like"/>
</dbReference>
<comment type="caution">
    <text evidence="3">The sequence shown here is derived from an EMBL/GenBank/DDBJ whole genome shotgun (WGS) entry which is preliminary data.</text>
</comment>
<dbReference type="EMBL" id="VSSQ01000038">
    <property type="protein sequence ID" value="MPL67801.1"/>
    <property type="molecule type" value="Genomic_DNA"/>
</dbReference>
<dbReference type="AlphaFoldDB" id="A0A644TQ60"/>
<protein>
    <submittedName>
        <fullName evidence="3">D-glucosaminate-6-phosphate ammonia lyase</fullName>
        <ecNumber evidence="3">4.3.1.29</ecNumber>
    </submittedName>
</protein>
<dbReference type="EC" id="4.3.1.29" evidence="3"/>
<evidence type="ECO:0000256" key="1">
    <source>
        <dbReference type="ARBA" id="ARBA00001933"/>
    </source>
</evidence>
<dbReference type="PANTHER" id="PTHR32328:SF0">
    <property type="entry name" value="L-SERYL-TRNA(SEC) SELENIUM TRANSFERASE"/>
    <property type="match status" value="1"/>
</dbReference>